<keyword evidence="2" id="KW-1185">Reference proteome</keyword>
<evidence type="ECO:0000313" key="1">
    <source>
        <dbReference type="EMBL" id="BBX96130.1"/>
    </source>
</evidence>
<dbReference type="KEGG" id="mlj:MLAC_14240"/>
<dbReference type="Proteomes" id="UP000466396">
    <property type="component" value="Chromosome"/>
</dbReference>
<sequence length="165" mass="17886">MNGVRPYLDVLGALTAAKVRYVVVGGVAVALHGHLRATVDLDIVIDLVPENARKAIDALTALGLRPRLPVAARNFADDEIRRSWVMERNLMVFSMCHPENPAMEVDLFAAPPIAPAELLAAAEPMPLGDIEVLVASRAHLIRMKELAGRAQDIADIEALREEPDA</sequence>
<dbReference type="AlphaFoldDB" id="A0A7I7NHV2"/>
<dbReference type="SUPFAM" id="SSF81301">
    <property type="entry name" value="Nucleotidyltransferase"/>
    <property type="match status" value="1"/>
</dbReference>
<accession>A0A7I7NHV2</accession>
<organism evidence="1 2">
    <name type="scientific">Mycobacterium lacus</name>
    <dbReference type="NCBI Taxonomy" id="169765"/>
    <lineage>
        <taxon>Bacteria</taxon>
        <taxon>Bacillati</taxon>
        <taxon>Actinomycetota</taxon>
        <taxon>Actinomycetes</taxon>
        <taxon>Mycobacteriales</taxon>
        <taxon>Mycobacteriaceae</taxon>
        <taxon>Mycobacterium</taxon>
    </lineage>
</organism>
<dbReference type="InterPro" id="IPR043519">
    <property type="entry name" value="NT_sf"/>
</dbReference>
<gene>
    <name evidence="1" type="ORF">MLAC_14240</name>
</gene>
<proteinExistence type="predicted"/>
<name>A0A7I7NHV2_9MYCO</name>
<dbReference type="Gene3D" id="3.30.460.40">
    <property type="match status" value="1"/>
</dbReference>
<reference evidence="1 2" key="1">
    <citation type="journal article" date="2019" name="Emerg. Microbes Infect.">
        <title>Comprehensive subspecies identification of 175 nontuberculous mycobacteria species based on 7547 genomic profiles.</title>
        <authorList>
            <person name="Matsumoto Y."/>
            <person name="Kinjo T."/>
            <person name="Motooka D."/>
            <person name="Nabeya D."/>
            <person name="Jung N."/>
            <person name="Uechi K."/>
            <person name="Horii T."/>
            <person name="Iida T."/>
            <person name="Fujita J."/>
            <person name="Nakamura S."/>
        </authorList>
    </citation>
    <scope>NUCLEOTIDE SEQUENCE [LARGE SCALE GENOMIC DNA]</scope>
    <source>
        <strain evidence="1 2">JCM 15657</strain>
    </source>
</reference>
<evidence type="ECO:0008006" key="3">
    <source>
        <dbReference type="Google" id="ProtNLM"/>
    </source>
</evidence>
<dbReference type="EMBL" id="AP022581">
    <property type="protein sequence ID" value="BBX96130.1"/>
    <property type="molecule type" value="Genomic_DNA"/>
</dbReference>
<protein>
    <recommendedName>
        <fullName evidence="3">Nucleotidyltransferase</fullName>
    </recommendedName>
</protein>
<evidence type="ECO:0000313" key="2">
    <source>
        <dbReference type="Proteomes" id="UP000466396"/>
    </source>
</evidence>